<dbReference type="OrthoDB" id="6358231at2759"/>
<dbReference type="HOGENOM" id="CLU_608690_0_0_1"/>
<organism evidence="3 4">
    <name type="scientific">Daphnia pulex</name>
    <name type="common">Water flea</name>
    <dbReference type="NCBI Taxonomy" id="6669"/>
    <lineage>
        <taxon>Eukaryota</taxon>
        <taxon>Metazoa</taxon>
        <taxon>Ecdysozoa</taxon>
        <taxon>Arthropoda</taxon>
        <taxon>Crustacea</taxon>
        <taxon>Branchiopoda</taxon>
        <taxon>Diplostraca</taxon>
        <taxon>Cladocera</taxon>
        <taxon>Anomopoda</taxon>
        <taxon>Daphniidae</taxon>
        <taxon>Daphnia</taxon>
    </lineage>
</organism>
<feature type="compositionally biased region" description="Basic and acidic residues" evidence="1">
    <location>
        <begin position="187"/>
        <end position="196"/>
    </location>
</feature>
<feature type="region of interest" description="Disordered" evidence="1">
    <location>
        <begin position="119"/>
        <end position="151"/>
    </location>
</feature>
<dbReference type="KEGG" id="dpx:DAPPUDRAFT_221936"/>
<feature type="compositionally biased region" description="Polar residues" evidence="1">
    <location>
        <begin position="372"/>
        <end position="430"/>
    </location>
</feature>
<evidence type="ECO:0000313" key="4">
    <source>
        <dbReference type="Proteomes" id="UP000000305"/>
    </source>
</evidence>
<dbReference type="InParanoid" id="E9G1Q6"/>
<dbReference type="AlphaFoldDB" id="E9G1Q6"/>
<sequence>MRTCGIVKFFIAVLLIILPIVSGDHGFKDYQLKIGYGIKEFRALKWLNKIIGLDRGDTDPIAPQFPPIKIHGNPFVVPPSSIAPIENPSQVLFNPSPSHNPPEHRNIQTKQIAEAPQVATQNYSSALQQSPATSSKSSLVDSTETSSPSFSRHSYKDYLHMKWFHGSPKATYFNENPVPATGQQPDSKSEQVNQHEEADDLDEDNFATDEQQPALFSLSADSILSRMFNTIKRTLAVPRIQKEDIGPLKFYDEPPKPQFFSVLPVVFPSPYNPPQSAPATQTDQVLGSFQPPNSHLENNPSVSAYNPALNSQLKQEEPARIISELDASLTVAATTFKPSILGYGLSETLEETSTSAPELAYDLPIPADNQPVKLSSNVPDNQPAEPSSNVSDNSQPQTTISSVERTNVPLQTAYTNPIKRSSIDTSVQSSEEPDYNAFLLAYKPQVPSYA</sequence>
<feature type="region of interest" description="Disordered" evidence="1">
    <location>
        <begin position="273"/>
        <end position="305"/>
    </location>
</feature>
<gene>
    <name evidence="3" type="ORF">DAPPUDRAFT_221936</name>
</gene>
<reference evidence="3 4" key="1">
    <citation type="journal article" date="2011" name="Science">
        <title>The ecoresponsive genome of Daphnia pulex.</title>
        <authorList>
            <person name="Colbourne J.K."/>
            <person name="Pfrender M.E."/>
            <person name="Gilbert D."/>
            <person name="Thomas W.K."/>
            <person name="Tucker A."/>
            <person name="Oakley T.H."/>
            <person name="Tokishita S."/>
            <person name="Aerts A."/>
            <person name="Arnold G.J."/>
            <person name="Basu M.K."/>
            <person name="Bauer D.J."/>
            <person name="Caceres C.E."/>
            <person name="Carmel L."/>
            <person name="Casola C."/>
            <person name="Choi J.H."/>
            <person name="Detter J.C."/>
            <person name="Dong Q."/>
            <person name="Dusheyko S."/>
            <person name="Eads B.D."/>
            <person name="Frohlich T."/>
            <person name="Geiler-Samerotte K.A."/>
            <person name="Gerlach D."/>
            <person name="Hatcher P."/>
            <person name="Jogdeo S."/>
            <person name="Krijgsveld J."/>
            <person name="Kriventseva E.V."/>
            <person name="Kultz D."/>
            <person name="Laforsch C."/>
            <person name="Lindquist E."/>
            <person name="Lopez J."/>
            <person name="Manak J.R."/>
            <person name="Muller J."/>
            <person name="Pangilinan J."/>
            <person name="Patwardhan R.P."/>
            <person name="Pitluck S."/>
            <person name="Pritham E.J."/>
            <person name="Rechtsteiner A."/>
            <person name="Rho M."/>
            <person name="Rogozin I.B."/>
            <person name="Sakarya O."/>
            <person name="Salamov A."/>
            <person name="Schaack S."/>
            <person name="Shapiro H."/>
            <person name="Shiga Y."/>
            <person name="Skalitzky C."/>
            <person name="Smith Z."/>
            <person name="Souvorov A."/>
            <person name="Sung W."/>
            <person name="Tang Z."/>
            <person name="Tsuchiya D."/>
            <person name="Tu H."/>
            <person name="Vos H."/>
            <person name="Wang M."/>
            <person name="Wolf Y.I."/>
            <person name="Yamagata H."/>
            <person name="Yamada T."/>
            <person name="Ye Y."/>
            <person name="Shaw J.R."/>
            <person name="Andrews J."/>
            <person name="Crease T.J."/>
            <person name="Tang H."/>
            <person name="Lucas S.M."/>
            <person name="Robertson H.M."/>
            <person name="Bork P."/>
            <person name="Koonin E.V."/>
            <person name="Zdobnov E.M."/>
            <person name="Grigoriev I.V."/>
            <person name="Lynch M."/>
            <person name="Boore J.L."/>
        </authorList>
    </citation>
    <scope>NUCLEOTIDE SEQUENCE [LARGE SCALE GENOMIC DNA]</scope>
</reference>
<feature type="signal peptide" evidence="2">
    <location>
        <begin position="1"/>
        <end position="23"/>
    </location>
</feature>
<feature type="compositionally biased region" description="Polar residues" evidence="1">
    <location>
        <begin position="277"/>
        <end position="305"/>
    </location>
</feature>
<feature type="region of interest" description="Disordered" evidence="1">
    <location>
        <begin position="174"/>
        <end position="201"/>
    </location>
</feature>
<name>E9G1Q6_DAPPU</name>
<keyword evidence="4" id="KW-1185">Reference proteome</keyword>
<protein>
    <submittedName>
        <fullName evidence="3">Uncharacterized protein</fullName>
    </submittedName>
</protein>
<feature type="chain" id="PRO_5003237062" evidence="2">
    <location>
        <begin position="24"/>
        <end position="450"/>
    </location>
</feature>
<evidence type="ECO:0000256" key="1">
    <source>
        <dbReference type="SAM" id="MobiDB-lite"/>
    </source>
</evidence>
<keyword evidence="2" id="KW-0732">Signal</keyword>
<proteinExistence type="predicted"/>
<feature type="region of interest" description="Disordered" evidence="1">
    <location>
        <begin position="365"/>
        <end position="435"/>
    </location>
</feature>
<dbReference type="EMBL" id="GL732529">
    <property type="protein sequence ID" value="EFX86539.1"/>
    <property type="molecule type" value="Genomic_DNA"/>
</dbReference>
<accession>E9G1Q6</accession>
<dbReference type="Proteomes" id="UP000000305">
    <property type="component" value="Unassembled WGS sequence"/>
</dbReference>
<evidence type="ECO:0000313" key="3">
    <source>
        <dbReference type="EMBL" id="EFX86539.1"/>
    </source>
</evidence>
<evidence type="ECO:0000256" key="2">
    <source>
        <dbReference type="SAM" id="SignalP"/>
    </source>
</evidence>